<dbReference type="AlphaFoldDB" id="A0AB39W034"/>
<feature type="transmembrane region" description="Helical" evidence="4">
    <location>
        <begin position="38"/>
        <end position="55"/>
    </location>
</feature>
<evidence type="ECO:0000313" key="6">
    <source>
        <dbReference type="EMBL" id="XDU94216.1"/>
    </source>
</evidence>
<dbReference type="PANTHER" id="PTHR43280:SF29">
    <property type="entry name" value="ARAC-FAMILY TRANSCRIPTIONAL REGULATOR"/>
    <property type="match status" value="1"/>
</dbReference>
<dbReference type="GO" id="GO:0043565">
    <property type="term" value="F:sequence-specific DNA binding"/>
    <property type="evidence" value="ECO:0007669"/>
    <property type="project" value="InterPro"/>
</dbReference>
<dbReference type="InterPro" id="IPR020449">
    <property type="entry name" value="Tscrpt_reg_AraC-type_HTH"/>
</dbReference>
<keyword evidence="4" id="KW-0812">Transmembrane</keyword>
<dbReference type="PANTHER" id="PTHR43280">
    <property type="entry name" value="ARAC-FAMILY TRANSCRIPTIONAL REGULATOR"/>
    <property type="match status" value="1"/>
</dbReference>
<keyword evidence="3" id="KW-0804">Transcription</keyword>
<sequence>MDKLNFLNTITLITVFVMLLLAFFLLTVNTKNRISNRLFASFLILTAFDLSSFFTDKYFEINLNFEVFRMTASLLIMPIFYLYVKAVCHSDFRLKPKHLALIIPFAIVNLVFIPRFYLASAIDTIYIYEHFKQMLEIRFFFILAELQYAFYIILVFIVLKKYKEIYLENYTNANNSSHKWLLQMTVFFLIAHCIVVYKLVIRYTDYNVFLNSANVIIGTIALIISCWFVLKALNNPELFKSVDSTMLLVNETLNTKTVSAEKESFEIKKSAQIVSQIELVKKYVLENQPYLEPSLTIQELSKQVTIPVRDLSVLINHHMNQHFFDFINEYRIQKAMEILKDASKSKLTILEILYEVGFNSKSSFNTAFKKYTNQTPTEFRNSSL</sequence>
<dbReference type="SMART" id="SM00342">
    <property type="entry name" value="HTH_ARAC"/>
    <property type="match status" value="1"/>
</dbReference>
<evidence type="ECO:0000256" key="1">
    <source>
        <dbReference type="ARBA" id="ARBA00023015"/>
    </source>
</evidence>
<reference evidence="6" key="1">
    <citation type="submission" date="2024-07" db="EMBL/GenBank/DDBJ databases">
        <authorList>
            <person name="Biller S.J."/>
        </authorList>
    </citation>
    <scope>NUCLEOTIDE SEQUENCE</scope>
    <source>
        <strain evidence="6">WC2409</strain>
    </source>
</reference>
<feature type="transmembrane region" description="Helical" evidence="4">
    <location>
        <begin position="180"/>
        <end position="200"/>
    </location>
</feature>
<keyword evidence="4" id="KW-0472">Membrane</keyword>
<organism evidence="6">
    <name type="scientific">Flavobacterium sp. WC2409</name>
    <dbReference type="NCBI Taxonomy" id="3234139"/>
    <lineage>
        <taxon>Bacteria</taxon>
        <taxon>Pseudomonadati</taxon>
        <taxon>Bacteroidota</taxon>
        <taxon>Flavobacteriia</taxon>
        <taxon>Flavobacteriales</taxon>
        <taxon>Flavobacteriaceae</taxon>
        <taxon>Flavobacterium</taxon>
    </lineage>
</organism>
<dbReference type="SUPFAM" id="SSF46689">
    <property type="entry name" value="Homeodomain-like"/>
    <property type="match status" value="1"/>
</dbReference>
<dbReference type="InterPro" id="IPR018062">
    <property type="entry name" value="HTH_AraC-typ_CS"/>
</dbReference>
<evidence type="ECO:0000256" key="3">
    <source>
        <dbReference type="ARBA" id="ARBA00023163"/>
    </source>
</evidence>
<accession>A0AB39W034</accession>
<dbReference type="PROSITE" id="PS01124">
    <property type="entry name" value="HTH_ARAC_FAMILY_2"/>
    <property type="match status" value="1"/>
</dbReference>
<name>A0AB39W034_9FLAO</name>
<dbReference type="GO" id="GO:0003700">
    <property type="term" value="F:DNA-binding transcription factor activity"/>
    <property type="evidence" value="ECO:0007669"/>
    <property type="project" value="InterPro"/>
</dbReference>
<dbReference type="Gene3D" id="1.10.10.60">
    <property type="entry name" value="Homeodomain-like"/>
    <property type="match status" value="2"/>
</dbReference>
<dbReference type="InterPro" id="IPR009057">
    <property type="entry name" value="Homeodomain-like_sf"/>
</dbReference>
<dbReference type="RefSeq" id="WP_369752344.1">
    <property type="nucleotide sequence ID" value="NZ_CP165625.1"/>
</dbReference>
<dbReference type="Pfam" id="PF12833">
    <property type="entry name" value="HTH_18"/>
    <property type="match status" value="1"/>
</dbReference>
<keyword evidence="1" id="KW-0805">Transcription regulation</keyword>
<evidence type="ECO:0000259" key="5">
    <source>
        <dbReference type="PROSITE" id="PS01124"/>
    </source>
</evidence>
<dbReference type="PROSITE" id="PS00041">
    <property type="entry name" value="HTH_ARAC_FAMILY_1"/>
    <property type="match status" value="1"/>
</dbReference>
<dbReference type="PRINTS" id="PR00032">
    <property type="entry name" value="HTHARAC"/>
</dbReference>
<protein>
    <submittedName>
        <fullName evidence="6">Helix-turn-helix domain-containing protein</fullName>
    </submittedName>
</protein>
<evidence type="ECO:0000256" key="2">
    <source>
        <dbReference type="ARBA" id="ARBA00023125"/>
    </source>
</evidence>
<feature type="transmembrane region" description="Helical" evidence="4">
    <location>
        <begin position="137"/>
        <end position="159"/>
    </location>
</feature>
<feature type="transmembrane region" description="Helical" evidence="4">
    <location>
        <begin position="67"/>
        <end position="87"/>
    </location>
</feature>
<dbReference type="InterPro" id="IPR018060">
    <property type="entry name" value="HTH_AraC"/>
</dbReference>
<evidence type="ECO:0000256" key="4">
    <source>
        <dbReference type="SAM" id="Phobius"/>
    </source>
</evidence>
<proteinExistence type="predicted"/>
<feature type="transmembrane region" description="Helical" evidence="4">
    <location>
        <begin position="99"/>
        <end position="117"/>
    </location>
</feature>
<feature type="domain" description="HTH araC/xylS-type" evidence="5">
    <location>
        <begin position="278"/>
        <end position="382"/>
    </location>
</feature>
<keyword evidence="4" id="KW-1133">Transmembrane helix</keyword>
<dbReference type="EMBL" id="CP165625">
    <property type="protein sequence ID" value="XDU94216.1"/>
    <property type="molecule type" value="Genomic_DNA"/>
</dbReference>
<gene>
    <name evidence="6" type="ORF">AB3G34_09935</name>
</gene>
<feature type="transmembrane region" description="Helical" evidence="4">
    <location>
        <begin position="206"/>
        <end position="230"/>
    </location>
</feature>
<feature type="transmembrane region" description="Helical" evidence="4">
    <location>
        <begin position="6"/>
        <end position="26"/>
    </location>
</feature>
<keyword evidence="2" id="KW-0238">DNA-binding</keyword>